<dbReference type="InterPro" id="IPR015943">
    <property type="entry name" value="WD40/YVTN_repeat-like_dom_sf"/>
</dbReference>
<proteinExistence type="predicted"/>
<dbReference type="Proteomes" id="UP000828390">
    <property type="component" value="Unassembled WGS sequence"/>
</dbReference>
<name>A0A9D4GNV6_DREPO</name>
<dbReference type="GO" id="GO:1990811">
    <property type="term" value="C:MWP complex"/>
    <property type="evidence" value="ECO:0007669"/>
    <property type="project" value="TreeGrafter"/>
</dbReference>
<evidence type="ECO:0008006" key="3">
    <source>
        <dbReference type="Google" id="ProtNLM"/>
    </source>
</evidence>
<dbReference type="InterPro" id="IPR052778">
    <property type="entry name" value="Centrosome-WD_assoc"/>
</dbReference>
<reference evidence="1" key="1">
    <citation type="journal article" date="2019" name="bioRxiv">
        <title>The Genome of the Zebra Mussel, Dreissena polymorpha: A Resource for Invasive Species Research.</title>
        <authorList>
            <person name="McCartney M.A."/>
            <person name="Auch B."/>
            <person name="Kono T."/>
            <person name="Mallez S."/>
            <person name="Zhang Y."/>
            <person name="Obille A."/>
            <person name="Becker A."/>
            <person name="Abrahante J.E."/>
            <person name="Garbe J."/>
            <person name="Badalamenti J.P."/>
            <person name="Herman A."/>
            <person name="Mangelson H."/>
            <person name="Liachko I."/>
            <person name="Sullivan S."/>
            <person name="Sone E.D."/>
            <person name="Koren S."/>
            <person name="Silverstein K.A.T."/>
            <person name="Beckman K.B."/>
            <person name="Gohl D.M."/>
        </authorList>
    </citation>
    <scope>NUCLEOTIDE SEQUENCE</scope>
    <source>
        <strain evidence="1">Duluth1</strain>
        <tissue evidence="1">Whole animal</tissue>
    </source>
</reference>
<evidence type="ECO:0000313" key="1">
    <source>
        <dbReference type="EMBL" id="KAH3820846.1"/>
    </source>
</evidence>
<dbReference type="GO" id="GO:0005815">
    <property type="term" value="C:microtubule organizing center"/>
    <property type="evidence" value="ECO:0007669"/>
    <property type="project" value="TreeGrafter"/>
</dbReference>
<dbReference type="OrthoDB" id="308690at2759"/>
<dbReference type="InterPro" id="IPR036322">
    <property type="entry name" value="WD40_repeat_dom_sf"/>
</dbReference>
<dbReference type="Pfam" id="PF00400">
    <property type="entry name" value="WD40"/>
    <property type="match status" value="2"/>
</dbReference>
<dbReference type="InterPro" id="IPR001680">
    <property type="entry name" value="WD40_rpt"/>
</dbReference>
<evidence type="ECO:0000313" key="2">
    <source>
        <dbReference type="Proteomes" id="UP000828390"/>
    </source>
</evidence>
<comment type="caution">
    <text evidence="1">The sequence shown here is derived from an EMBL/GenBank/DDBJ whole genome shotgun (WGS) entry which is preliminary data.</text>
</comment>
<protein>
    <recommendedName>
        <fullName evidence="3">WD repeat-containing protein WRAP73</fullName>
    </recommendedName>
</protein>
<organism evidence="1 2">
    <name type="scientific">Dreissena polymorpha</name>
    <name type="common">Zebra mussel</name>
    <name type="synonym">Mytilus polymorpha</name>
    <dbReference type="NCBI Taxonomy" id="45954"/>
    <lineage>
        <taxon>Eukaryota</taxon>
        <taxon>Metazoa</taxon>
        <taxon>Spiralia</taxon>
        <taxon>Lophotrochozoa</taxon>
        <taxon>Mollusca</taxon>
        <taxon>Bivalvia</taxon>
        <taxon>Autobranchia</taxon>
        <taxon>Heteroconchia</taxon>
        <taxon>Euheterodonta</taxon>
        <taxon>Imparidentia</taxon>
        <taxon>Neoheterodontei</taxon>
        <taxon>Myida</taxon>
        <taxon>Dreissenoidea</taxon>
        <taxon>Dreissenidae</taxon>
        <taxon>Dreissena</taxon>
    </lineage>
</organism>
<dbReference type="Gene3D" id="2.130.10.10">
    <property type="entry name" value="YVTN repeat-like/Quinoprotein amine dehydrogenase"/>
    <property type="match status" value="3"/>
</dbReference>
<dbReference type="AlphaFoldDB" id="A0A9D4GNV6"/>
<dbReference type="PANTHER" id="PTHR16220:SF0">
    <property type="entry name" value="WD REPEAT-CONTAINING PROTEIN WRAP73"/>
    <property type="match status" value="1"/>
</dbReference>
<dbReference type="PANTHER" id="PTHR16220">
    <property type="entry name" value="WD REPEAT PROTEIN 8-RELATED"/>
    <property type="match status" value="1"/>
</dbReference>
<dbReference type="SUPFAM" id="SSF50978">
    <property type="entry name" value="WD40 repeat-like"/>
    <property type="match status" value="1"/>
</dbReference>
<dbReference type="EMBL" id="JAIWYP010000005">
    <property type="protein sequence ID" value="KAH3820846.1"/>
    <property type="molecule type" value="Genomic_DNA"/>
</dbReference>
<sequence>MNFSELFRQSNQICRFSPDGKYLASVVEFRLVIRDVDTFQIQNLFSCMDTIQHVEWSADSQFILCGLYKRGLVQVWSLEQPEWKCKIDEGSAGLCDVRWSPDSRHILTTADFHLRITVWSLVTKSVSYIRYPKQCQNNIDFSADGKYLALAERRDCQDFISIFACNTWELLKHFESSTDDMAGLRWSPDSTVLCVWDNALNYLVLLYSLDGRCLSKFSAYEYALGIKTLTWSPTSQFLALGSYDEKLRLLNHVTWKTITTFSHPETVNETSAVVYKEVETRTPQPVKSDLTDIPTAALFSPQSRYEVQSAPVKVPVVIPDTNKANPRRGVGLTAFSKDCKYMYTRNDNMPHTLWIWDIQKLALCAVIIQAAPIKHVEWDPLKTRLALCTGVNKLYMWSPAGSLCVEVPVEGTFQVHALKWHPDGGSLLLLGKDMMCICYLNNVSSEAEDVSAD</sequence>
<gene>
    <name evidence="1" type="ORF">DPMN_122595</name>
</gene>
<keyword evidence="2" id="KW-1185">Reference proteome</keyword>
<dbReference type="SMART" id="SM00320">
    <property type="entry name" value="WD40"/>
    <property type="match status" value="6"/>
</dbReference>
<accession>A0A9D4GNV6</accession>
<reference evidence="1" key="2">
    <citation type="submission" date="2020-11" db="EMBL/GenBank/DDBJ databases">
        <authorList>
            <person name="McCartney M.A."/>
            <person name="Auch B."/>
            <person name="Kono T."/>
            <person name="Mallez S."/>
            <person name="Becker A."/>
            <person name="Gohl D.M."/>
            <person name="Silverstein K.A.T."/>
            <person name="Koren S."/>
            <person name="Bechman K.B."/>
            <person name="Herman A."/>
            <person name="Abrahante J.E."/>
            <person name="Garbe J."/>
        </authorList>
    </citation>
    <scope>NUCLEOTIDE SEQUENCE</scope>
    <source>
        <strain evidence="1">Duluth1</strain>
        <tissue evidence="1">Whole animal</tissue>
    </source>
</reference>